<comment type="caution">
    <text evidence="1">The sequence shown here is derived from an EMBL/GenBank/DDBJ whole genome shotgun (WGS) entry which is preliminary data.</text>
</comment>
<dbReference type="GO" id="GO:0016491">
    <property type="term" value="F:oxidoreductase activity"/>
    <property type="evidence" value="ECO:0007669"/>
    <property type="project" value="InterPro"/>
</dbReference>
<feature type="non-terminal residue" evidence="1">
    <location>
        <position position="69"/>
    </location>
</feature>
<dbReference type="InterPro" id="IPR009078">
    <property type="entry name" value="Ferritin-like_SF"/>
</dbReference>
<dbReference type="PANTHER" id="PTHR23409:SF18">
    <property type="entry name" value="RIBONUCLEOSIDE-DIPHOSPHATE REDUCTASE SUBUNIT M2"/>
    <property type="match status" value="1"/>
</dbReference>
<dbReference type="AlphaFoldDB" id="A0AA38FPK3"/>
<proteinExistence type="predicted"/>
<keyword evidence="2" id="KW-1185">Reference proteome</keyword>
<dbReference type="EMBL" id="JAHRHJ020000007">
    <property type="protein sequence ID" value="KAH9307945.1"/>
    <property type="molecule type" value="Genomic_DNA"/>
</dbReference>
<feature type="non-terminal residue" evidence="1">
    <location>
        <position position="1"/>
    </location>
</feature>
<dbReference type="Pfam" id="PF00268">
    <property type="entry name" value="Ribonuc_red_sm"/>
    <property type="match status" value="1"/>
</dbReference>
<dbReference type="InterPro" id="IPR000358">
    <property type="entry name" value="RNR_small_fam"/>
</dbReference>
<name>A0AA38FPK3_TAXCH</name>
<dbReference type="GO" id="GO:0009263">
    <property type="term" value="P:deoxyribonucleotide biosynthetic process"/>
    <property type="evidence" value="ECO:0007669"/>
    <property type="project" value="InterPro"/>
</dbReference>
<protein>
    <submittedName>
        <fullName evidence="1">Uncharacterized protein</fullName>
    </submittedName>
</protein>
<dbReference type="PANTHER" id="PTHR23409">
    <property type="entry name" value="RIBONUCLEOSIDE-DIPHOSPHATE REDUCTASE SMALL CHAIN"/>
    <property type="match status" value="1"/>
</dbReference>
<dbReference type="Proteomes" id="UP000824469">
    <property type="component" value="Unassembled WGS sequence"/>
</dbReference>
<dbReference type="InterPro" id="IPR012348">
    <property type="entry name" value="RNR-like"/>
</dbReference>
<reference evidence="1 2" key="1">
    <citation type="journal article" date="2021" name="Nat. Plants">
        <title>The Taxus genome provides insights into paclitaxel biosynthesis.</title>
        <authorList>
            <person name="Xiong X."/>
            <person name="Gou J."/>
            <person name="Liao Q."/>
            <person name="Li Y."/>
            <person name="Zhou Q."/>
            <person name="Bi G."/>
            <person name="Li C."/>
            <person name="Du R."/>
            <person name="Wang X."/>
            <person name="Sun T."/>
            <person name="Guo L."/>
            <person name="Liang H."/>
            <person name="Lu P."/>
            <person name="Wu Y."/>
            <person name="Zhang Z."/>
            <person name="Ro D.K."/>
            <person name="Shang Y."/>
            <person name="Huang S."/>
            <person name="Yan J."/>
        </authorList>
    </citation>
    <scope>NUCLEOTIDE SEQUENCE [LARGE SCALE GENOMIC DNA]</scope>
    <source>
        <strain evidence="1">Ta-2019</strain>
    </source>
</reference>
<dbReference type="SUPFAM" id="SSF47240">
    <property type="entry name" value="Ferritin-like"/>
    <property type="match status" value="1"/>
</dbReference>
<accession>A0AA38FPK3</accession>
<sequence>KRGQMPSLTFSNKLISRDEGLHCDFACLLYRCVGSEIQMLFVDEAKEQRAEGMETVTLHMKQLEDECLS</sequence>
<organism evidence="1 2">
    <name type="scientific">Taxus chinensis</name>
    <name type="common">Chinese yew</name>
    <name type="synonym">Taxus wallichiana var. chinensis</name>
    <dbReference type="NCBI Taxonomy" id="29808"/>
    <lineage>
        <taxon>Eukaryota</taxon>
        <taxon>Viridiplantae</taxon>
        <taxon>Streptophyta</taxon>
        <taxon>Embryophyta</taxon>
        <taxon>Tracheophyta</taxon>
        <taxon>Spermatophyta</taxon>
        <taxon>Pinopsida</taxon>
        <taxon>Pinidae</taxon>
        <taxon>Conifers II</taxon>
        <taxon>Cupressales</taxon>
        <taxon>Taxaceae</taxon>
        <taxon>Taxus</taxon>
    </lineage>
</organism>
<gene>
    <name evidence="1" type="ORF">KI387_035856</name>
</gene>
<evidence type="ECO:0000313" key="1">
    <source>
        <dbReference type="EMBL" id="KAH9307945.1"/>
    </source>
</evidence>
<evidence type="ECO:0000313" key="2">
    <source>
        <dbReference type="Proteomes" id="UP000824469"/>
    </source>
</evidence>
<dbReference type="Gene3D" id="1.10.620.20">
    <property type="entry name" value="Ribonucleotide Reductase, subunit A"/>
    <property type="match status" value="1"/>
</dbReference>